<evidence type="ECO:0000256" key="1">
    <source>
        <dbReference type="SAM" id="MobiDB-lite"/>
    </source>
</evidence>
<organism evidence="2 3">
    <name type="scientific">Paenibacillus lutrae</name>
    <dbReference type="NCBI Taxonomy" id="2078573"/>
    <lineage>
        <taxon>Bacteria</taxon>
        <taxon>Bacillati</taxon>
        <taxon>Bacillota</taxon>
        <taxon>Bacilli</taxon>
        <taxon>Bacillales</taxon>
        <taxon>Paenibacillaceae</taxon>
        <taxon>Paenibacillus</taxon>
    </lineage>
</organism>
<evidence type="ECO:0000313" key="3">
    <source>
        <dbReference type="Proteomes" id="UP000490800"/>
    </source>
</evidence>
<sequence>MTALLFIGGFIIIGFKFANMVSKPNYNHRSKRKSGYSSHTDSSGYYGGDGGSDCSSSSGGSDCSGGGDGGGGGGGD</sequence>
<dbReference type="AlphaFoldDB" id="A0A7X3JYS8"/>
<feature type="compositionally biased region" description="Gly residues" evidence="1">
    <location>
        <begin position="62"/>
        <end position="76"/>
    </location>
</feature>
<dbReference type="RefSeq" id="WP_157334249.1">
    <property type="nucleotide sequence ID" value="NZ_RHLK01000003.1"/>
</dbReference>
<gene>
    <name evidence="2" type="ORF">EDM21_07200</name>
</gene>
<dbReference type="Proteomes" id="UP000490800">
    <property type="component" value="Unassembled WGS sequence"/>
</dbReference>
<accession>A0A7X3JYS8</accession>
<reference evidence="2 3" key="1">
    <citation type="journal article" date="2019" name="Microorganisms">
        <title>Paenibacillus lutrae sp. nov., A Chitinolytic Species Isolated from A River Otter in Castril Natural Park, Granada, Spain.</title>
        <authorList>
            <person name="Rodriguez M."/>
            <person name="Reina J.C."/>
            <person name="Bejar V."/>
            <person name="Llamas I."/>
        </authorList>
    </citation>
    <scope>NUCLEOTIDE SEQUENCE [LARGE SCALE GENOMIC DNA]</scope>
    <source>
        <strain evidence="2 3">N10</strain>
    </source>
</reference>
<protein>
    <submittedName>
        <fullName evidence="2">Uncharacterized protein</fullName>
    </submittedName>
</protein>
<proteinExistence type="predicted"/>
<dbReference type="EMBL" id="RHLK01000003">
    <property type="protein sequence ID" value="MVO99317.1"/>
    <property type="molecule type" value="Genomic_DNA"/>
</dbReference>
<feature type="compositionally biased region" description="Low complexity" evidence="1">
    <location>
        <begin position="52"/>
        <end position="61"/>
    </location>
</feature>
<comment type="caution">
    <text evidence="2">The sequence shown here is derived from an EMBL/GenBank/DDBJ whole genome shotgun (WGS) entry which is preliminary data.</text>
</comment>
<keyword evidence="3" id="KW-1185">Reference proteome</keyword>
<evidence type="ECO:0000313" key="2">
    <source>
        <dbReference type="EMBL" id="MVO99317.1"/>
    </source>
</evidence>
<name>A0A7X3JYS8_9BACL</name>
<feature type="region of interest" description="Disordered" evidence="1">
    <location>
        <begin position="50"/>
        <end position="76"/>
    </location>
</feature>